<dbReference type="Proteomes" id="UP001162483">
    <property type="component" value="Unassembled WGS sequence"/>
</dbReference>
<feature type="non-terminal residue" evidence="3">
    <location>
        <position position="321"/>
    </location>
</feature>
<evidence type="ECO:0000313" key="3">
    <source>
        <dbReference type="EMBL" id="CAI9584793.1"/>
    </source>
</evidence>
<dbReference type="PROSITE" id="PS51789">
    <property type="entry name" value="RLR_CTR"/>
    <property type="match status" value="1"/>
</dbReference>
<evidence type="ECO:0000259" key="2">
    <source>
        <dbReference type="PROSITE" id="PS51789"/>
    </source>
</evidence>
<dbReference type="SMART" id="SM00490">
    <property type="entry name" value="HELICc"/>
    <property type="match status" value="1"/>
</dbReference>
<accession>A0ABN9EN45</accession>
<sequence>LLDLFYSEKNKLSSLAANEKYENEKLAKLRRAIMEEFTKNVKARGIVFTKTRQSADALCQWISDNEKFKEVGIHAHYLIGAGSNSDFTSMTQNEQKKVINKFSTGELNLLIATSVAEEGLDIPECNIVIMYGRITNEIAMMQARGRARAADSKLVLVASNSSGAAEHDIVNVYREDMMYKAIQKVQQMSHEVFEKKIQELQCQNIVEKRVKKMKNMRKVYQQNPHMVTFLCRKCQKLVFSGGDIRVIENMHHVIPESKFKKLFKKGENKTLQEKYADYQINGEIICKDCGRVSSCERCCLKVDLHPKNALWGFNLGFIHIQ</sequence>
<dbReference type="InterPro" id="IPR021673">
    <property type="entry name" value="RLR_CTR"/>
</dbReference>
<dbReference type="InterPro" id="IPR038557">
    <property type="entry name" value="RLR_C_sf"/>
</dbReference>
<dbReference type="Pfam" id="PF11648">
    <property type="entry name" value="RIG-I_C-RD"/>
    <property type="match status" value="1"/>
</dbReference>
<keyword evidence="4" id="KW-1185">Reference proteome</keyword>
<dbReference type="EMBL" id="CATNWA010015581">
    <property type="protein sequence ID" value="CAI9584793.1"/>
    <property type="molecule type" value="Genomic_DNA"/>
</dbReference>
<dbReference type="InterPro" id="IPR027417">
    <property type="entry name" value="P-loop_NTPase"/>
</dbReference>
<comment type="caution">
    <text evidence="3">The sequence shown here is derived from an EMBL/GenBank/DDBJ whole genome shotgun (WGS) entry which is preliminary data.</text>
</comment>
<dbReference type="Gene3D" id="3.40.50.300">
    <property type="entry name" value="P-loop containing nucleotide triphosphate hydrolases"/>
    <property type="match status" value="1"/>
</dbReference>
<dbReference type="PANTHER" id="PTHR14074:SF14">
    <property type="entry name" value="INTERFERON-INDUCED HELICASE C DOMAIN-CONTAINING PROTEIN 1"/>
    <property type="match status" value="1"/>
</dbReference>
<organism evidence="3 4">
    <name type="scientific">Staurois parvus</name>
    <dbReference type="NCBI Taxonomy" id="386267"/>
    <lineage>
        <taxon>Eukaryota</taxon>
        <taxon>Metazoa</taxon>
        <taxon>Chordata</taxon>
        <taxon>Craniata</taxon>
        <taxon>Vertebrata</taxon>
        <taxon>Euteleostomi</taxon>
        <taxon>Amphibia</taxon>
        <taxon>Batrachia</taxon>
        <taxon>Anura</taxon>
        <taxon>Neobatrachia</taxon>
        <taxon>Ranoidea</taxon>
        <taxon>Ranidae</taxon>
        <taxon>Staurois</taxon>
    </lineage>
</organism>
<name>A0ABN9EN45_9NEOB</name>
<dbReference type="Pfam" id="PF00271">
    <property type="entry name" value="Helicase_C"/>
    <property type="match status" value="1"/>
</dbReference>
<evidence type="ECO:0008006" key="5">
    <source>
        <dbReference type="Google" id="ProtNLM"/>
    </source>
</evidence>
<protein>
    <recommendedName>
        <fullName evidence="5">RNA helicase</fullName>
    </recommendedName>
</protein>
<dbReference type="PROSITE" id="PS51194">
    <property type="entry name" value="HELICASE_CTER"/>
    <property type="match status" value="1"/>
</dbReference>
<dbReference type="SUPFAM" id="SSF52540">
    <property type="entry name" value="P-loop containing nucleoside triphosphate hydrolases"/>
    <property type="match status" value="1"/>
</dbReference>
<feature type="non-terminal residue" evidence="3">
    <location>
        <position position="1"/>
    </location>
</feature>
<dbReference type="InterPro" id="IPR051363">
    <property type="entry name" value="RLR_Helicase"/>
</dbReference>
<feature type="domain" description="Helicase C-terminal" evidence="1">
    <location>
        <begin position="25"/>
        <end position="201"/>
    </location>
</feature>
<evidence type="ECO:0000259" key="1">
    <source>
        <dbReference type="PROSITE" id="PS51194"/>
    </source>
</evidence>
<proteinExistence type="predicted"/>
<reference evidence="3" key="1">
    <citation type="submission" date="2023-05" db="EMBL/GenBank/DDBJ databases">
        <authorList>
            <person name="Stuckert A."/>
        </authorList>
    </citation>
    <scope>NUCLEOTIDE SEQUENCE</scope>
</reference>
<dbReference type="InterPro" id="IPR001650">
    <property type="entry name" value="Helicase_C-like"/>
</dbReference>
<feature type="domain" description="RLR CTR" evidence="2">
    <location>
        <begin position="217"/>
        <end position="321"/>
    </location>
</feature>
<dbReference type="Gene3D" id="2.170.150.30">
    <property type="entry name" value="RIG-I-like receptor, C-terminal regulatory domain"/>
    <property type="match status" value="1"/>
</dbReference>
<dbReference type="PANTHER" id="PTHR14074">
    <property type="entry name" value="HELICASE WITH DEATH DOMAIN-RELATED"/>
    <property type="match status" value="1"/>
</dbReference>
<gene>
    <name evidence="3" type="ORF">SPARVUS_LOCUS10085154</name>
</gene>
<evidence type="ECO:0000313" key="4">
    <source>
        <dbReference type="Proteomes" id="UP001162483"/>
    </source>
</evidence>